<sequence length="249" mass="28808">MTELDLLIDLHKNTDRQGPGSENDTLKALDFIPISGNKDLVVADIGCGSGGQSITLAQNIDAQITAVDLFPQFLDELNKNAQRLGLQEKITTLEKSMDDLPFEKESIDIIWSEGAIYNMGFEKGIKKWKEYLKPQGYLAVSEITWITSNRPKEVDEFWNEAYPEIDIASNKIKILEENGYNLVGYFYLEEDSWIKNYYKLLEDKFDSFLTEHKHSETAQNVVENYKSEIELYRKFKAYYSYGFYVARKE</sequence>
<dbReference type="PANTHER" id="PTHR43591">
    <property type="entry name" value="METHYLTRANSFERASE"/>
    <property type="match status" value="1"/>
</dbReference>
<dbReference type="InterPro" id="IPR041698">
    <property type="entry name" value="Methyltransf_25"/>
</dbReference>
<evidence type="ECO:0000313" key="3">
    <source>
        <dbReference type="Proteomes" id="UP000245535"/>
    </source>
</evidence>
<dbReference type="AlphaFoldDB" id="A0A315ZHE0"/>
<evidence type="ECO:0000313" key="2">
    <source>
        <dbReference type="EMBL" id="PWJ44570.1"/>
    </source>
</evidence>
<keyword evidence="2" id="KW-0489">Methyltransferase</keyword>
<organism evidence="2 3">
    <name type="scientific">Sediminitomix flava</name>
    <dbReference type="NCBI Taxonomy" id="379075"/>
    <lineage>
        <taxon>Bacteria</taxon>
        <taxon>Pseudomonadati</taxon>
        <taxon>Bacteroidota</taxon>
        <taxon>Cytophagia</taxon>
        <taxon>Cytophagales</taxon>
        <taxon>Flammeovirgaceae</taxon>
        <taxon>Sediminitomix</taxon>
    </lineage>
</organism>
<proteinExistence type="predicted"/>
<name>A0A315ZHE0_SEDFL</name>
<dbReference type="Pfam" id="PF13649">
    <property type="entry name" value="Methyltransf_25"/>
    <property type="match status" value="1"/>
</dbReference>
<gene>
    <name evidence="2" type="ORF">BC781_101941</name>
</gene>
<dbReference type="Gene3D" id="3.40.50.150">
    <property type="entry name" value="Vaccinia Virus protein VP39"/>
    <property type="match status" value="1"/>
</dbReference>
<dbReference type="OrthoDB" id="9789123at2"/>
<feature type="domain" description="Methyltransferase" evidence="1">
    <location>
        <begin position="42"/>
        <end position="136"/>
    </location>
</feature>
<comment type="caution">
    <text evidence="2">The sequence shown here is derived from an EMBL/GenBank/DDBJ whole genome shotgun (WGS) entry which is preliminary data.</text>
</comment>
<dbReference type="GO" id="GO:0032259">
    <property type="term" value="P:methylation"/>
    <property type="evidence" value="ECO:0007669"/>
    <property type="project" value="UniProtKB-KW"/>
</dbReference>
<dbReference type="CDD" id="cd02440">
    <property type="entry name" value="AdoMet_MTases"/>
    <property type="match status" value="1"/>
</dbReference>
<dbReference type="SUPFAM" id="SSF53335">
    <property type="entry name" value="S-adenosyl-L-methionine-dependent methyltransferases"/>
    <property type="match status" value="1"/>
</dbReference>
<dbReference type="PANTHER" id="PTHR43591:SF24">
    <property type="entry name" value="2-METHOXY-6-POLYPRENYL-1,4-BENZOQUINOL METHYLASE, MITOCHONDRIAL"/>
    <property type="match status" value="1"/>
</dbReference>
<keyword evidence="3" id="KW-1185">Reference proteome</keyword>
<protein>
    <submittedName>
        <fullName evidence="2">Methyltransferase family protein</fullName>
    </submittedName>
</protein>
<dbReference type="EMBL" id="QGDO01000001">
    <property type="protein sequence ID" value="PWJ44570.1"/>
    <property type="molecule type" value="Genomic_DNA"/>
</dbReference>
<accession>A0A315ZHE0</accession>
<evidence type="ECO:0000259" key="1">
    <source>
        <dbReference type="Pfam" id="PF13649"/>
    </source>
</evidence>
<dbReference type="Proteomes" id="UP000245535">
    <property type="component" value="Unassembled WGS sequence"/>
</dbReference>
<keyword evidence="2" id="KW-0808">Transferase</keyword>
<reference evidence="2 3" key="1">
    <citation type="submission" date="2018-03" db="EMBL/GenBank/DDBJ databases">
        <title>Genomic Encyclopedia of Archaeal and Bacterial Type Strains, Phase II (KMG-II): from individual species to whole genera.</title>
        <authorList>
            <person name="Goeker M."/>
        </authorList>
    </citation>
    <scope>NUCLEOTIDE SEQUENCE [LARGE SCALE GENOMIC DNA]</scope>
    <source>
        <strain evidence="2 3">DSM 28229</strain>
    </source>
</reference>
<dbReference type="RefSeq" id="WP_109616053.1">
    <property type="nucleotide sequence ID" value="NZ_QGDO01000001.1"/>
</dbReference>
<dbReference type="InterPro" id="IPR029063">
    <property type="entry name" value="SAM-dependent_MTases_sf"/>
</dbReference>
<dbReference type="GO" id="GO:0008168">
    <property type="term" value="F:methyltransferase activity"/>
    <property type="evidence" value="ECO:0007669"/>
    <property type="project" value="UniProtKB-KW"/>
</dbReference>